<feature type="region of interest" description="Disordered" evidence="1">
    <location>
        <begin position="62"/>
        <end position="85"/>
    </location>
</feature>
<accession>Q2GLZ3</accession>
<dbReference type="Proteomes" id="UP000001056">
    <property type="component" value="Unassembled WGS sequence"/>
</dbReference>
<organism evidence="2 3">
    <name type="scientific">Chaetomium globosum (strain ATCC 6205 / CBS 148.51 / DSM 1962 / NBRC 6347 / NRRL 1970)</name>
    <name type="common">Soil fungus</name>
    <dbReference type="NCBI Taxonomy" id="306901"/>
    <lineage>
        <taxon>Eukaryota</taxon>
        <taxon>Fungi</taxon>
        <taxon>Dikarya</taxon>
        <taxon>Ascomycota</taxon>
        <taxon>Pezizomycotina</taxon>
        <taxon>Sordariomycetes</taxon>
        <taxon>Sordariomycetidae</taxon>
        <taxon>Sordariales</taxon>
        <taxon>Chaetomiaceae</taxon>
        <taxon>Chaetomium</taxon>
    </lineage>
</organism>
<reference evidence="3" key="1">
    <citation type="journal article" date="2015" name="Genome Announc.">
        <title>Draft genome sequence of the cellulolytic fungus Chaetomium globosum.</title>
        <authorList>
            <person name="Cuomo C.A."/>
            <person name="Untereiner W.A."/>
            <person name="Ma L.-J."/>
            <person name="Grabherr M."/>
            <person name="Birren B.W."/>
        </authorList>
    </citation>
    <scope>NUCLEOTIDE SEQUENCE [LARGE SCALE GENOMIC DNA]</scope>
    <source>
        <strain evidence="3">ATCC 6205 / CBS 148.51 / DSM 1962 / NBRC 6347 / NRRL 1970</strain>
    </source>
</reference>
<evidence type="ECO:0000313" key="3">
    <source>
        <dbReference type="Proteomes" id="UP000001056"/>
    </source>
</evidence>
<proteinExistence type="predicted"/>
<keyword evidence="3" id="KW-1185">Reference proteome</keyword>
<sequence>MFSGLERAARALEESNQPPTPLYIYVRTAKRHTARFRTRPTLVIITQVSGVVSDCREIRQSTPITNTSRRKDTNGSARAAHRWGT</sequence>
<gene>
    <name evidence="2" type="ORF">CHGG_11063</name>
</gene>
<protein>
    <submittedName>
        <fullName evidence="2">Uncharacterized protein</fullName>
    </submittedName>
</protein>
<dbReference type="RefSeq" id="XP_001230239.1">
    <property type="nucleotide sequence ID" value="XM_001230238.1"/>
</dbReference>
<evidence type="ECO:0000313" key="2">
    <source>
        <dbReference type="EMBL" id="EAQ82887.1"/>
    </source>
</evidence>
<dbReference type="HOGENOM" id="CLU_2512429_0_0_1"/>
<dbReference type="AlphaFoldDB" id="Q2GLZ3"/>
<evidence type="ECO:0000256" key="1">
    <source>
        <dbReference type="SAM" id="MobiDB-lite"/>
    </source>
</evidence>
<dbReference type="InParanoid" id="Q2GLZ3"/>
<dbReference type="GeneID" id="4397370"/>
<dbReference type="EMBL" id="CH408038">
    <property type="protein sequence ID" value="EAQ82887.1"/>
    <property type="molecule type" value="Genomic_DNA"/>
</dbReference>
<dbReference type="VEuPathDB" id="FungiDB:CHGG_11063"/>
<name>Q2GLZ3_CHAGB</name>